<keyword evidence="4" id="KW-0479">Metal-binding</keyword>
<feature type="region of interest" description="Disordered" evidence="10">
    <location>
        <begin position="206"/>
        <end position="225"/>
    </location>
</feature>
<dbReference type="InterPro" id="IPR013906">
    <property type="entry name" value="eIF3j"/>
</dbReference>
<keyword evidence="11" id="KW-1133">Transmembrane helix</keyword>
<keyword evidence="11" id="KW-0472">Membrane</keyword>
<comment type="pathway">
    <text evidence="2">Purine metabolism; purine nucleoside salvage.</text>
</comment>
<feature type="compositionally biased region" description="Acidic residues" evidence="10">
    <location>
        <begin position="10"/>
        <end position="20"/>
    </location>
</feature>
<organism evidence="13 14">
    <name type="scientific">Perkinsus olseni</name>
    <name type="common">Perkinsus atlanticus</name>
    <dbReference type="NCBI Taxonomy" id="32597"/>
    <lineage>
        <taxon>Eukaryota</taxon>
        <taxon>Sar</taxon>
        <taxon>Alveolata</taxon>
        <taxon>Perkinsozoa</taxon>
        <taxon>Perkinsea</taxon>
        <taxon>Perkinsida</taxon>
        <taxon>Perkinsidae</taxon>
        <taxon>Perkinsus</taxon>
    </lineage>
</organism>
<evidence type="ECO:0000256" key="7">
    <source>
        <dbReference type="ARBA" id="ARBA00022833"/>
    </source>
</evidence>
<dbReference type="GO" id="GO:0046103">
    <property type="term" value="P:inosine biosynthetic process"/>
    <property type="evidence" value="ECO:0007669"/>
    <property type="project" value="TreeGrafter"/>
</dbReference>
<keyword evidence="11" id="KW-0812">Transmembrane</keyword>
<dbReference type="Pfam" id="PF08597">
    <property type="entry name" value="eIF3_subunit"/>
    <property type="match status" value="1"/>
</dbReference>
<dbReference type="Proteomes" id="UP000570595">
    <property type="component" value="Unassembled WGS sequence"/>
</dbReference>
<name>A0A7J6M496_PEROL</name>
<dbReference type="OrthoDB" id="272271at2759"/>
<feature type="transmembrane region" description="Helical" evidence="11">
    <location>
        <begin position="434"/>
        <end position="454"/>
    </location>
</feature>
<evidence type="ECO:0000256" key="10">
    <source>
        <dbReference type="SAM" id="MobiDB-lite"/>
    </source>
</evidence>
<evidence type="ECO:0000256" key="2">
    <source>
        <dbReference type="ARBA" id="ARBA00005058"/>
    </source>
</evidence>
<dbReference type="GO" id="GO:0004000">
    <property type="term" value="F:adenosine deaminase activity"/>
    <property type="evidence" value="ECO:0007669"/>
    <property type="project" value="TreeGrafter"/>
</dbReference>
<evidence type="ECO:0000256" key="9">
    <source>
        <dbReference type="ARBA" id="ARBA00048787"/>
    </source>
</evidence>
<dbReference type="InterPro" id="IPR023194">
    <property type="entry name" value="eIF3-like_dom_sf"/>
</dbReference>
<evidence type="ECO:0000313" key="13">
    <source>
        <dbReference type="EMBL" id="KAF4666403.1"/>
    </source>
</evidence>
<dbReference type="AlphaFoldDB" id="A0A7J6M496"/>
<comment type="cofactor">
    <cofactor evidence="1">
        <name>Zn(2+)</name>
        <dbReference type="ChEBI" id="CHEBI:29105"/>
    </cofactor>
</comment>
<feature type="compositionally biased region" description="Low complexity" evidence="10">
    <location>
        <begin position="48"/>
        <end position="62"/>
    </location>
</feature>
<comment type="catalytic activity">
    <reaction evidence="9">
        <text>N(6)-methyl-AMP + H2O + H(+) = IMP + methylamine</text>
        <dbReference type="Rhea" id="RHEA:16001"/>
        <dbReference type="ChEBI" id="CHEBI:15377"/>
        <dbReference type="ChEBI" id="CHEBI:15378"/>
        <dbReference type="ChEBI" id="CHEBI:58053"/>
        <dbReference type="ChEBI" id="CHEBI:59338"/>
        <dbReference type="ChEBI" id="CHEBI:144842"/>
    </reaction>
    <physiologicalReaction direction="left-to-right" evidence="9">
        <dbReference type="Rhea" id="RHEA:16002"/>
    </physiologicalReaction>
</comment>
<comment type="similarity">
    <text evidence="3">Belongs to the metallo-dependent hydrolases superfamily. Adenosine and AMP deaminases family.</text>
</comment>
<gene>
    <name evidence="13" type="ORF">FOZ61_009780</name>
</gene>
<reference evidence="13 14" key="1">
    <citation type="submission" date="2020-04" db="EMBL/GenBank/DDBJ databases">
        <title>Perkinsus olseni comparative genomics.</title>
        <authorList>
            <person name="Bogema D.R."/>
        </authorList>
    </citation>
    <scope>NUCLEOTIDE SEQUENCE [LARGE SCALE GENOMIC DNA]</scope>
    <source>
        <strain evidence="13">ATCC PRA-179</strain>
    </source>
</reference>
<evidence type="ECO:0000256" key="5">
    <source>
        <dbReference type="ARBA" id="ARBA00022726"/>
    </source>
</evidence>
<dbReference type="GO" id="GO:0009117">
    <property type="term" value="P:nucleotide metabolic process"/>
    <property type="evidence" value="ECO:0007669"/>
    <property type="project" value="UniProtKB-KW"/>
</dbReference>
<feature type="region of interest" description="Disordered" evidence="10">
    <location>
        <begin position="1"/>
        <end position="84"/>
    </location>
</feature>
<evidence type="ECO:0000313" key="14">
    <source>
        <dbReference type="Proteomes" id="UP000570595"/>
    </source>
</evidence>
<dbReference type="PANTHER" id="PTHR11409">
    <property type="entry name" value="ADENOSINE DEAMINASE"/>
    <property type="match status" value="1"/>
</dbReference>
<evidence type="ECO:0000256" key="11">
    <source>
        <dbReference type="SAM" id="Phobius"/>
    </source>
</evidence>
<dbReference type="Pfam" id="PF00962">
    <property type="entry name" value="A_deaminase"/>
    <property type="match status" value="1"/>
</dbReference>
<dbReference type="GO" id="GO:0005852">
    <property type="term" value="C:eukaryotic translation initiation factor 3 complex"/>
    <property type="evidence" value="ECO:0007669"/>
    <property type="project" value="InterPro"/>
</dbReference>
<feature type="transmembrane region" description="Helical" evidence="11">
    <location>
        <begin position="349"/>
        <end position="369"/>
    </location>
</feature>
<dbReference type="InterPro" id="IPR001365">
    <property type="entry name" value="A_deaminase_dom"/>
</dbReference>
<feature type="transmembrane region" description="Helical" evidence="11">
    <location>
        <begin position="295"/>
        <end position="313"/>
    </location>
</feature>
<protein>
    <recommendedName>
        <fullName evidence="12">Adenosine deaminase domain-containing protein</fullName>
    </recommendedName>
</protein>
<sequence length="953" mass="107544">MSASKLNDQWDSDSDDDWEAADAGLDDIQQNEEAAAEKALSTPAPQVATTKKAASKQQAADKGSGPKVTTTTKEFDADDVPLDDPVAEKARQQRMIEKADMENICDMFGVAAPSDATDNNGDGSEHVKIRETTTVVEKDSFEELQLKTLKDVEQLSERCVGKLNDCRTKAACFNFMRDTLRGIEGKLDQDECTKLIKELQTLVTSKKQEKAEKDRNRKKQATDVSQMKKGAKVDYQAEMDMMYGDGYGEYDDEYDEYADFIVTVIIGDLRANPHCFPTRMPVKGDNTKSSPNRSIIPFLIQIIVSAALVYYYNPCDVPWERRRDCGWSGVSRTRCIQTGKLELPGYEGIIEIAIYALVALIASTMLHYLSGFPRTSLLFYHAIALYVVHHLTRCCYDGDVSDNVPHCYTRGICRPSLEAVVARLAAAAERHWKISLGIYTVILIGSASITGQWLRRRAARKQLVSMVRTLPKVDLHCHLHGCIRRSTLSEMIVAKGGEPMKGNASFKSISLKEAFNLFHLIYEVITDSLALRRIIREALADCYEDNVMYLELRTTPRPLSDLPTRRDYVDILVEEVDRWQQQQQQEPMRQQHRRRMDVRLILGLDRAGPIEAAEETLKLAIAWKSRRPDLFVGMDLAGNPVKGDARDFIPLLERARCHGLKITVHTAEVPDRDDEIDAVLAFKPDRLGHALWVTDDHKNIIMENNLSIEVCPTSNRCTLQLKSLTQHPCMQTWLSTAHKVCICTDDSGVFSSSLSDEIIEACRSWGLTQLDAVLLQLRAVDMAFCDEDLKKELRDRIHTFINPSPVVFTHEPCINLINHMMLCTPPMTPTTEVQDRGEDVLNDVDFIIQHYCGYFHRMEVTDRQHDRVSFRLIPKNDINREVVAVLHRSHFILHSDSSSTSDGGPDGLLGRRFETIEQLLSAVMGAHHFGEMLNSLISSRLEGSNLSPRESDH</sequence>
<dbReference type="GO" id="GO:0006154">
    <property type="term" value="P:adenosine catabolic process"/>
    <property type="evidence" value="ECO:0007669"/>
    <property type="project" value="TreeGrafter"/>
</dbReference>
<evidence type="ECO:0000256" key="8">
    <source>
        <dbReference type="ARBA" id="ARBA00023080"/>
    </source>
</evidence>
<dbReference type="EMBL" id="JABAHT010000074">
    <property type="protein sequence ID" value="KAF4666403.1"/>
    <property type="molecule type" value="Genomic_DNA"/>
</dbReference>
<dbReference type="UniPathway" id="UPA00606"/>
<evidence type="ECO:0000256" key="1">
    <source>
        <dbReference type="ARBA" id="ARBA00001947"/>
    </source>
</evidence>
<keyword evidence="7" id="KW-0862">Zinc</keyword>
<comment type="caution">
    <text evidence="13">The sequence shown here is derived from an EMBL/GenBank/DDBJ whole genome shotgun (WGS) entry which is preliminary data.</text>
</comment>
<dbReference type="GO" id="GO:0006166">
    <property type="term" value="P:purine ribonucleoside salvage"/>
    <property type="evidence" value="ECO:0007669"/>
    <property type="project" value="UniProtKB-KW"/>
</dbReference>
<proteinExistence type="inferred from homology"/>
<dbReference type="InterPro" id="IPR032466">
    <property type="entry name" value="Metal_Hydrolase"/>
</dbReference>
<feature type="domain" description="Adenosine deaminase" evidence="12">
    <location>
        <begin position="471"/>
        <end position="799"/>
    </location>
</feature>
<accession>A0A7J6M496</accession>
<dbReference type="PANTHER" id="PTHR11409:SF42">
    <property type="entry name" value="ADENOSINE DEAMINASE-LIKE PROTEIN"/>
    <property type="match status" value="1"/>
</dbReference>
<dbReference type="Gene3D" id="3.20.20.140">
    <property type="entry name" value="Metal-dependent hydrolases"/>
    <property type="match status" value="1"/>
</dbReference>
<dbReference type="Gene3D" id="1.10.246.60">
    <property type="entry name" value="Eukaryotic translation initiation factor 3 like domains"/>
    <property type="match status" value="1"/>
</dbReference>
<dbReference type="GO" id="GO:0046872">
    <property type="term" value="F:metal ion binding"/>
    <property type="evidence" value="ECO:0007669"/>
    <property type="project" value="UniProtKB-KW"/>
</dbReference>
<evidence type="ECO:0000256" key="3">
    <source>
        <dbReference type="ARBA" id="ARBA00006676"/>
    </source>
</evidence>
<dbReference type="GO" id="GO:0003743">
    <property type="term" value="F:translation initiation factor activity"/>
    <property type="evidence" value="ECO:0007669"/>
    <property type="project" value="InterPro"/>
</dbReference>
<evidence type="ECO:0000256" key="4">
    <source>
        <dbReference type="ARBA" id="ARBA00022723"/>
    </source>
</evidence>
<keyword evidence="5" id="KW-0660">Purine salvage</keyword>
<evidence type="ECO:0000259" key="12">
    <source>
        <dbReference type="Pfam" id="PF00962"/>
    </source>
</evidence>
<dbReference type="SUPFAM" id="SSF51556">
    <property type="entry name" value="Metallo-dependent hydrolases"/>
    <property type="match status" value="1"/>
</dbReference>
<dbReference type="InterPro" id="IPR006330">
    <property type="entry name" value="Ado/ade_deaminase"/>
</dbReference>
<keyword evidence="6" id="KW-0378">Hydrolase</keyword>
<evidence type="ECO:0000256" key="6">
    <source>
        <dbReference type="ARBA" id="ARBA00022801"/>
    </source>
</evidence>
<feature type="compositionally biased region" description="Basic and acidic residues" evidence="10">
    <location>
        <begin position="206"/>
        <end position="215"/>
    </location>
</feature>
<keyword evidence="8" id="KW-0546">Nucleotide metabolism</keyword>